<dbReference type="PANTHER" id="PTHR31422:SF1">
    <property type="entry name" value="GTD-BINDING DOMAIN-CONTAINING PROTEIN"/>
    <property type="match status" value="1"/>
</dbReference>
<dbReference type="PROSITE" id="PS51775">
    <property type="entry name" value="GTD_BINDING"/>
    <property type="match status" value="1"/>
</dbReference>
<dbReference type="AlphaFoldDB" id="A0AAP0MK40"/>
<sequence>MAGEGNLNMGMSESDIKAMKDALCSQQQLLQKLYAELDVEREASATAVSEALSMILRLQEEKSLVKMEATQYKRMTEEKISHAEESLANFEDLMYQKEMEIAALEFQVQAYKFKLLSMGVSEVGGNENRYPENFLMPKDDAFVGEMGSNEHVRRLKSLPPVQMKEFIQNRRRRSVTPDSDMVVKIVDEKGSDGDVSDQSFDSKKNPVKAETGDFDSYWEQIRKLDERVKVITDRSANLKAESRTSSLISQLSTGTFYDPTKCTNTVPTKLEEVNDPKTPLEKEALADSTCSSSVYDVYEVPLVDENSMSCLEEEKRKKNKLIWEEENRLGKPDLFIEETWGSHGNDESELVKKLLRNQEKGLPPTREGTSIECNLALVHPQISISENQPKIQQRSRRTEPLESEKNSTRHHIVAGEWEEQMNLLKSSVADIQPEFELLRQRIERLESERNSSRHEIVAQGGEELTLLKEIHEQLNSIQSEMRSWRTKQSSRNNPSILSLQEERVSSFIRKLQNVDCHNIIESNSCSKCKLDNTALQTVVHILVLDQSAAISRKCQRFSQKKAYALHTRQ</sequence>
<name>A0AAP0MK40_9ROSI</name>
<evidence type="ECO:0000259" key="7">
    <source>
        <dbReference type="PROSITE" id="PS51775"/>
    </source>
</evidence>
<evidence type="ECO:0000256" key="2">
    <source>
        <dbReference type="ARBA" id="ARBA00022692"/>
    </source>
</evidence>
<feature type="region of interest" description="Disordered" evidence="6">
    <location>
        <begin position="384"/>
        <end position="409"/>
    </location>
</feature>
<keyword evidence="5" id="KW-0175">Coiled coil</keyword>
<evidence type="ECO:0000313" key="8">
    <source>
        <dbReference type="EMBL" id="KAK9210573.1"/>
    </source>
</evidence>
<dbReference type="GO" id="GO:0016020">
    <property type="term" value="C:membrane"/>
    <property type="evidence" value="ECO:0007669"/>
    <property type="project" value="UniProtKB-SubCell"/>
</dbReference>
<evidence type="ECO:0000256" key="4">
    <source>
        <dbReference type="ARBA" id="ARBA00023136"/>
    </source>
</evidence>
<evidence type="ECO:0000256" key="5">
    <source>
        <dbReference type="SAM" id="Coils"/>
    </source>
</evidence>
<evidence type="ECO:0000313" key="9">
    <source>
        <dbReference type="Proteomes" id="UP001428341"/>
    </source>
</evidence>
<dbReference type="Proteomes" id="UP001428341">
    <property type="component" value="Unassembled WGS sequence"/>
</dbReference>
<dbReference type="EMBL" id="JBCGBO010000004">
    <property type="protein sequence ID" value="KAK9210573.1"/>
    <property type="molecule type" value="Genomic_DNA"/>
</dbReference>
<comment type="caution">
    <text evidence="8">The sequence shown here is derived from an EMBL/GenBank/DDBJ whole genome shotgun (WGS) entry which is preliminary data.</text>
</comment>
<evidence type="ECO:0000256" key="3">
    <source>
        <dbReference type="ARBA" id="ARBA00022989"/>
    </source>
</evidence>
<dbReference type="GO" id="GO:0080115">
    <property type="term" value="F:myosin XI tail binding"/>
    <property type="evidence" value="ECO:0007669"/>
    <property type="project" value="UniProtKB-ARBA"/>
</dbReference>
<feature type="domain" description="GTD-binding" evidence="7">
    <location>
        <begin position="14"/>
        <end position="112"/>
    </location>
</feature>
<keyword evidence="4" id="KW-0472">Membrane</keyword>
<keyword evidence="9" id="KW-1185">Reference proteome</keyword>
<feature type="coiled-coil region" evidence="5">
    <location>
        <begin position="435"/>
        <end position="487"/>
    </location>
</feature>
<dbReference type="PANTHER" id="PTHR31422">
    <property type="entry name" value="BNAANNG28530D PROTEIN"/>
    <property type="match status" value="1"/>
</dbReference>
<dbReference type="InterPro" id="IPR007656">
    <property type="entry name" value="GTD-bd"/>
</dbReference>
<dbReference type="Pfam" id="PF04576">
    <property type="entry name" value="Zein-binding"/>
    <property type="match status" value="1"/>
</dbReference>
<keyword evidence="2" id="KW-0812">Transmembrane</keyword>
<evidence type="ECO:0000256" key="1">
    <source>
        <dbReference type="ARBA" id="ARBA00004370"/>
    </source>
</evidence>
<evidence type="ECO:0000256" key="6">
    <source>
        <dbReference type="SAM" id="MobiDB-lite"/>
    </source>
</evidence>
<keyword evidence="3" id="KW-1133">Transmembrane helix</keyword>
<accession>A0AAP0MK40</accession>
<protein>
    <recommendedName>
        <fullName evidence="7">GTD-binding domain-containing protein</fullName>
    </recommendedName>
</protein>
<proteinExistence type="predicted"/>
<reference evidence="8 9" key="1">
    <citation type="submission" date="2024-05" db="EMBL/GenBank/DDBJ databases">
        <title>Haplotype-resolved chromosome-level genome assembly of Huyou (Citrus changshanensis).</title>
        <authorList>
            <person name="Miao C."/>
            <person name="Chen W."/>
            <person name="Wu Y."/>
            <person name="Wang L."/>
            <person name="Zhao S."/>
            <person name="Grierson D."/>
            <person name="Xu C."/>
            <person name="Chen K."/>
        </authorList>
    </citation>
    <scope>NUCLEOTIDE SEQUENCE [LARGE SCALE GENOMIC DNA]</scope>
    <source>
        <strain evidence="8">01-14</strain>
        <tissue evidence="8">Leaf</tissue>
    </source>
</reference>
<organism evidence="8 9">
    <name type="scientific">Citrus x changshan-huyou</name>
    <dbReference type="NCBI Taxonomy" id="2935761"/>
    <lineage>
        <taxon>Eukaryota</taxon>
        <taxon>Viridiplantae</taxon>
        <taxon>Streptophyta</taxon>
        <taxon>Embryophyta</taxon>
        <taxon>Tracheophyta</taxon>
        <taxon>Spermatophyta</taxon>
        <taxon>Magnoliopsida</taxon>
        <taxon>eudicotyledons</taxon>
        <taxon>Gunneridae</taxon>
        <taxon>Pentapetalae</taxon>
        <taxon>rosids</taxon>
        <taxon>malvids</taxon>
        <taxon>Sapindales</taxon>
        <taxon>Rutaceae</taxon>
        <taxon>Aurantioideae</taxon>
        <taxon>Citrus</taxon>
    </lineage>
</organism>
<feature type="compositionally biased region" description="Basic and acidic residues" evidence="6">
    <location>
        <begin position="396"/>
        <end position="407"/>
    </location>
</feature>
<comment type="subcellular location">
    <subcellularLocation>
        <location evidence="1">Membrane</location>
    </subcellularLocation>
</comment>
<gene>
    <name evidence="8" type="ORF">WN944_002944</name>
</gene>